<keyword evidence="1" id="KW-0472">Membrane</keyword>
<accession>A0A1A2Y249</accession>
<protein>
    <recommendedName>
        <fullName evidence="4">Transmembrane protein</fullName>
    </recommendedName>
</protein>
<evidence type="ECO:0000256" key="1">
    <source>
        <dbReference type="SAM" id="Phobius"/>
    </source>
</evidence>
<name>A0A1A2Y249_MYCSD</name>
<dbReference type="Proteomes" id="UP000093943">
    <property type="component" value="Unassembled WGS sequence"/>
</dbReference>
<evidence type="ECO:0008006" key="4">
    <source>
        <dbReference type="Google" id="ProtNLM"/>
    </source>
</evidence>
<proteinExistence type="predicted"/>
<evidence type="ECO:0000313" key="2">
    <source>
        <dbReference type="EMBL" id="OBI32080.1"/>
    </source>
</evidence>
<keyword evidence="1" id="KW-1133">Transmembrane helix</keyword>
<keyword evidence="1" id="KW-0812">Transmembrane</keyword>
<dbReference type="AlphaFoldDB" id="A0A1A2Y249"/>
<sequence length="106" mass="11680">MTRLHFAKPSLRRAIWSMVAVAVACVVVVSSAYVVGAIVTGRNDSDPTTPGEYVQLAVMFLTFWSPILLLTFWYLTLPLIITIGLLIASVRRSKTGESAERGPTRR</sequence>
<gene>
    <name evidence="2" type="ORF">A5710_16535</name>
</gene>
<organism evidence="2 3">
    <name type="scientific">Mycolicibacter sinensis (strain JDM601)</name>
    <name type="common">Mycobacterium sinense</name>
    <dbReference type="NCBI Taxonomy" id="875328"/>
    <lineage>
        <taxon>Bacteria</taxon>
        <taxon>Bacillati</taxon>
        <taxon>Actinomycetota</taxon>
        <taxon>Actinomycetes</taxon>
        <taxon>Mycobacteriales</taxon>
        <taxon>Mycobacteriaceae</taxon>
        <taxon>Mycolicibacter</taxon>
    </lineage>
</organism>
<dbReference type="PROSITE" id="PS51257">
    <property type="entry name" value="PROKAR_LIPOPROTEIN"/>
    <property type="match status" value="1"/>
</dbReference>
<dbReference type="EMBL" id="LZKG01000044">
    <property type="protein sequence ID" value="OBI32080.1"/>
    <property type="molecule type" value="Genomic_DNA"/>
</dbReference>
<evidence type="ECO:0000313" key="3">
    <source>
        <dbReference type="Proteomes" id="UP000093943"/>
    </source>
</evidence>
<comment type="caution">
    <text evidence="2">The sequence shown here is derived from an EMBL/GenBank/DDBJ whole genome shotgun (WGS) entry which is preliminary data.</text>
</comment>
<feature type="transmembrane region" description="Helical" evidence="1">
    <location>
        <begin position="60"/>
        <end position="88"/>
    </location>
</feature>
<reference evidence="3" key="1">
    <citation type="submission" date="2016-06" db="EMBL/GenBank/DDBJ databases">
        <authorList>
            <person name="Sutton G."/>
            <person name="Brinkac L."/>
            <person name="Sanka R."/>
            <person name="Adams M."/>
            <person name="Lau E."/>
            <person name="Sam S."/>
            <person name="Sreng N."/>
            <person name="Him V."/>
            <person name="Kerleguer A."/>
            <person name="Cheng S."/>
        </authorList>
    </citation>
    <scope>NUCLEOTIDE SEQUENCE [LARGE SCALE GENOMIC DNA]</scope>
    <source>
        <strain evidence="3">E1876</strain>
    </source>
</reference>